<dbReference type="AlphaFoldDB" id="A0A871R706"/>
<dbReference type="CDD" id="cd02005">
    <property type="entry name" value="TPP_PDC_IPDC"/>
    <property type="match status" value="1"/>
</dbReference>
<dbReference type="GO" id="GO:0000949">
    <property type="term" value="P:aromatic amino acid family catabolic process to alcohol via Ehrlich pathway"/>
    <property type="evidence" value="ECO:0007669"/>
    <property type="project" value="TreeGrafter"/>
</dbReference>
<evidence type="ECO:0008006" key="15">
    <source>
        <dbReference type="Google" id="ProtNLM"/>
    </source>
</evidence>
<evidence type="ECO:0000256" key="8">
    <source>
        <dbReference type="PIRSR" id="PIRSR036565-2"/>
    </source>
</evidence>
<dbReference type="OrthoDB" id="308383at2759"/>
<keyword evidence="4" id="KW-0210">Decarboxylase</keyword>
<evidence type="ECO:0000259" key="10">
    <source>
        <dbReference type="Pfam" id="PF00205"/>
    </source>
</evidence>
<evidence type="ECO:0000259" key="12">
    <source>
        <dbReference type="Pfam" id="PF02776"/>
    </source>
</evidence>
<feature type="binding site" evidence="8">
    <location>
        <position position="470"/>
    </location>
    <ligand>
        <name>Mg(2+)</name>
        <dbReference type="ChEBI" id="CHEBI:18420"/>
    </ligand>
</feature>
<evidence type="ECO:0000313" key="14">
    <source>
        <dbReference type="Proteomes" id="UP000663131"/>
    </source>
</evidence>
<evidence type="ECO:0000256" key="6">
    <source>
        <dbReference type="ARBA" id="ARBA00023052"/>
    </source>
</evidence>
<dbReference type="InterPro" id="IPR011766">
    <property type="entry name" value="TPP_enzyme_TPP-bd"/>
</dbReference>
<dbReference type="EMBL" id="CP063131">
    <property type="protein sequence ID" value="QOU18401.1"/>
    <property type="molecule type" value="Genomic_DNA"/>
</dbReference>
<dbReference type="Pfam" id="PF00205">
    <property type="entry name" value="TPP_enzyme_M"/>
    <property type="match status" value="1"/>
</dbReference>
<reference evidence="13" key="1">
    <citation type="submission" date="2020-10" db="EMBL/GenBank/DDBJ databases">
        <authorList>
            <person name="Palmer J.M."/>
        </authorList>
    </citation>
    <scope>NUCLEOTIDE SEQUENCE</scope>
    <source>
        <strain evidence="13">UCD 2041</strain>
    </source>
</reference>
<evidence type="ECO:0000256" key="4">
    <source>
        <dbReference type="ARBA" id="ARBA00022793"/>
    </source>
</evidence>
<comment type="cofactor">
    <cofactor evidence="8">
        <name>Mg(2+)</name>
        <dbReference type="ChEBI" id="CHEBI:18420"/>
    </cofactor>
    <text evidence="8">Binds 1 Mg(2+) per subunit.</text>
</comment>
<dbReference type="PANTHER" id="PTHR43452:SF3">
    <property type="entry name" value="TRANSAMINATED AMINO ACID DECARBOXYLASE"/>
    <property type="match status" value="1"/>
</dbReference>
<dbReference type="SUPFAM" id="SSF52467">
    <property type="entry name" value="DHS-like NAD/FAD-binding domain"/>
    <property type="match status" value="1"/>
</dbReference>
<evidence type="ECO:0000256" key="1">
    <source>
        <dbReference type="ARBA" id="ARBA00001964"/>
    </source>
</evidence>
<dbReference type="InterPro" id="IPR012001">
    <property type="entry name" value="Thiamin_PyroP_enz_TPP-bd_dom"/>
</dbReference>
<evidence type="ECO:0000256" key="7">
    <source>
        <dbReference type="ARBA" id="ARBA00023239"/>
    </source>
</evidence>
<dbReference type="CDD" id="cd07038">
    <property type="entry name" value="TPP_PYR_PDC_IPDC_like"/>
    <property type="match status" value="1"/>
</dbReference>
<accession>A0A871R706</accession>
<dbReference type="Gene3D" id="3.40.50.970">
    <property type="match status" value="2"/>
</dbReference>
<dbReference type="InterPro" id="IPR029035">
    <property type="entry name" value="DHS-like_NAD/FAD-binding_dom"/>
</dbReference>
<comment type="cofactor">
    <cofactor evidence="1">
        <name>thiamine diphosphate</name>
        <dbReference type="ChEBI" id="CHEBI:58937"/>
    </cofactor>
</comment>
<keyword evidence="7" id="KW-0456">Lyase</keyword>
<dbReference type="InterPro" id="IPR047214">
    <property type="entry name" value="TPP_PDC_IPDC"/>
</dbReference>
<keyword evidence="5 8" id="KW-0460">Magnesium</keyword>
<dbReference type="InterPro" id="IPR012000">
    <property type="entry name" value="Thiamin_PyroP_enz_cen_dom"/>
</dbReference>
<feature type="domain" description="Thiamine pyrophosphate enzyme N-terminal TPP-binding" evidence="12">
    <location>
        <begin position="17"/>
        <end position="121"/>
    </location>
</feature>
<comment type="similarity">
    <text evidence="2 9">Belongs to the TPP enzyme family.</text>
</comment>
<dbReference type="GO" id="GO:0005634">
    <property type="term" value="C:nucleus"/>
    <property type="evidence" value="ECO:0007669"/>
    <property type="project" value="TreeGrafter"/>
</dbReference>
<feature type="binding site" evidence="8">
    <location>
        <position position="497"/>
    </location>
    <ligand>
        <name>Mg(2+)</name>
        <dbReference type="ChEBI" id="CHEBI:18420"/>
    </ligand>
</feature>
<keyword evidence="6 9" id="KW-0786">Thiamine pyrophosphate</keyword>
<dbReference type="SUPFAM" id="SSF52518">
    <property type="entry name" value="Thiamin diphosphate-binding fold (THDP-binding)"/>
    <property type="match status" value="2"/>
</dbReference>
<evidence type="ECO:0000313" key="13">
    <source>
        <dbReference type="EMBL" id="QOU18401.1"/>
    </source>
</evidence>
<dbReference type="GO" id="GO:0000287">
    <property type="term" value="F:magnesium ion binding"/>
    <property type="evidence" value="ECO:0007669"/>
    <property type="project" value="InterPro"/>
</dbReference>
<evidence type="ECO:0000256" key="5">
    <source>
        <dbReference type="ARBA" id="ARBA00022842"/>
    </source>
</evidence>
<keyword evidence="3 8" id="KW-0479">Metal-binding</keyword>
<dbReference type="GeneID" id="64572054"/>
<feature type="domain" description="Thiamine pyrophosphate enzyme TPP-binding" evidence="11">
    <location>
        <begin position="431"/>
        <end position="553"/>
    </location>
</feature>
<dbReference type="Gene3D" id="3.40.50.1220">
    <property type="entry name" value="TPP-binding domain"/>
    <property type="match status" value="1"/>
</dbReference>
<organism evidence="13 14">
    <name type="scientific">Dekkera bruxellensis</name>
    <name type="common">Brettanomyces custersii</name>
    <dbReference type="NCBI Taxonomy" id="5007"/>
    <lineage>
        <taxon>Eukaryota</taxon>
        <taxon>Fungi</taxon>
        <taxon>Dikarya</taxon>
        <taxon>Ascomycota</taxon>
        <taxon>Saccharomycotina</taxon>
        <taxon>Pichiomycetes</taxon>
        <taxon>Pichiales</taxon>
        <taxon>Pichiaceae</taxon>
        <taxon>Brettanomyces</taxon>
    </lineage>
</organism>
<evidence type="ECO:0000259" key="11">
    <source>
        <dbReference type="Pfam" id="PF02775"/>
    </source>
</evidence>
<dbReference type="GO" id="GO:0005829">
    <property type="term" value="C:cytosol"/>
    <property type="evidence" value="ECO:0007669"/>
    <property type="project" value="TreeGrafter"/>
</dbReference>
<dbReference type="GO" id="GO:0004737">
    <property type="term" value="F:pyruvate decarboxylase activity"/>
    <property type="evidence" value="ECO:0007669"/>
    <property type="project" value="TreeGrafter"/>
</dbReference>
<gene>
    <name evidence="13" type="ORF">BRETT_000128</name>
</gene>
<evidence type="ECO:0000256" key="3">
    <source>
        <dbReference type="ARBA" id="ARBA00022723"/>
    </source>
</evidence>
<proteinExistence type="inferred from homology"/>
<dbReference type="InterPro" id="IPR047213">
    <property type="entry name" value="TPP_PYR_PDC_IPDC-like"/>
</dbReference>
<dbReference type="RefSeq" id="XP_041134895.1">
    <property type="nucleotide sequence ID" value="XM_041278700.1"/>
</dbReference>
<dbReference type="PIRSF" id="PIRSF036565">
    <property type="entry name" value="Pyruvt_ip_decrb"/>
    <property type="match status" value="1"/>
</dbReference>
<dbReference type="Proteomes" id="UP000663131">
    <property type="component" value="Chromosome 3"/>
</dbReference>
<dbReference type="InterPro" id="IPR029061">
    <property type="entry name" value="THDP-binding"/>
</dbReference>
<dbReference type="FunFam" id="3.40.50.970:FF:000024">
    <property type="entry name" value="Pyruvate decarboxylase isozyme"/>
    <property type="match status" value="1"/>
</dbReference>
<sequence>MAPIALSSSKEENRISLSEYVFRRIASLGVHSVFGVPGDFNLEFLDFIYNVPELKWYGTCNELNGAYAADGYSKRSGKLGVLVTTMGVGELSAMNGISGSYAEYVPILSIVGTTPTTAKMQGLPSHHLITQLNPLEKNDHYVYQKMAASISCNVTSIDDPFEAPDMVDNLIRDILKEKKPGYLYIPCNLASVPVSDLNLRTTSGKFFFEKELCCDQVMVQNLAAKILDLIYMSHKPFVLSDCLVDRLRISHEIQEFVDKAKLPNSCTQMGKSTLNEQSSYYIGDYSGDETSIKTMNYVSSCDLMIHMGNFDNETNSGHFSIHKEFDDKKSGKTLIILNHKYIKIGSELFYGYSILDVLPEMLRMLDTSKLPQVPAPCIQNIIPAHKSSTPISETDVLKGIQTLLKPNDTLIVDTGSILYGISDIRLPKGCKVLTQPFYLSIGMGLPCSFGASVANRELGNKGRIILVEGDGAAQMTIQEFSNFNREGLNPLILLLNNEGYTVERAIKGPTRGYNDIRPNWKWTQLFDTFGMKDYKCQRVDTPDELSKTLKEFGSDNSCSRMIEIGLAKLDVPWRINGMVSHKK</sequence>
<dbReference type="PANTHER" id="PTHR43452">
    <property type="entry name" value="PYRUVATE DECARBOXYLASE"/>
    <property type="match status" value="1"/>
</dbReference>
<dbReference type="Pfam" id="PF02776">
    <property type="entry name" value="TPP_enzyme_N"/>
    <property type="match status" value="1"/>
</dbReference>
<evidence type="ECO:0000256" key="9">
    <source>
        <dbReference type="RuleBase" id="RU362132"/>
    </source>
</evidence>
<evidence type="ECO:0000256" key="2">
    <source>
        <dbReference type="ARBA" id="ARBA00007812"/>
    </source>
</evidence>
<dbReference type="GO" id="GO:0030976">
    <property type="term" value="F:thiamine pyrophosphate binding"/>
    <property type="evidence" value="ECO:0007669"/>
    <property type="project" value="InterPro"/>
</dbReference>
<feature type="domain" description="Thiamine pyrophosphate enzyme central" evidence="10">
    <location>
        <begin position="224"/>
        <end position="347"/>
    </location>
</feature>
<feature type="binding site" evidence="8">
    <location>
        <position position="499"/>
    </location>
    <ligand>
        <name>Mg(2+)</name>
        <dbReference type="ChEBI" id="CHEBI:18420"/>
    </ligand>
</feature>
<name>A0A871R706_DEKBR</name>
<dbReference type="KEGG" id="bbrx:BRETT_000128"/>
<dbReference type="Pfam" id="PF02775">
    <property type="entry name" value="TPP_enzyme_C"/>
    <property type="match status" value="1"/>
</dbReference>
<dbReference type="InterPro" id="IPR012110">
    <property type="entry name" value="PDC/IPDC-like"/>
</dbReference>
<reference evidence="13" key="2">
    <citation type="journal article" name="BMC Genomics">
        <title>New genome assemblies reveal patterns of domestication and adaptation across Brettanomyces (Dekkera) species.</title>
        <authorList>
            <person name="Roach M.J."/>
            <person name="Borneman A.R."/>
        </authorList>
    </citation>
    <scope>NUCLEOTIDE SEQUENCE</scope>
    <source>
        <strain evidence="13">UCD 2041</strain>
    </source>
</reference>
<protein>
    <recommendedName>
        <fullName evidence="15">Pyruvate decarboxylase</fullName>
    </recommendedName>
</protein>